<reference evidence="1 2" key="1">
    <citation type="submission" date="2021-02" db="EMBL/GenBank/DDBJ databases">
        <title>Lysobacter arenosi sp. nov., isolated from soil of gangwondo yeongwol, south Korea.</title>
        <authorList>
            <person name="Kim K.R."/>
            <person name="Kim K.H."/>
            <person name="Jeon C.O."/>
        </authorList>
    </citation>
    <scope>NUCLEOTIDE SEQUENCE [LARGE SCALE GENOMIC DNA]</scope>
    <source>
        <strain evidence="1 2">R7</strain>
    </source>
</reference>
<protein>
    <recommendedName>
        <fullName evidence="3">Secreted protein</fullName>
    </recommendedName>
</protein>
<gene>
    <name evidence="1" type="ORF">HIV01_015380</name>
</gene>
<evidence type="ECO:0008006" key="3">
    <source>
        <dbReference type="Google" id="ProtNLM"/>
    </source>
</evidence>
<keyword evidence="2" id="KW-1185">Reference proteome</keyword>
<organism evidence="1 2">
    <name type="scientific">Lysobacter arenosi</name>
    <dbReference type="NCBI Taxonomy" id="2795387"/>
    <lineage>
        <taxon>Bacteria</taxon>
        <taxon>Pseudomonadati</taxon>
        <taxon>Pseudomonadota</taxon>
        <taxon>Gammaproteobacteria</taxon>
        <taxon>Lysobacterales</taxon>
        <taxon>Lysobacteraceae</taxon>
        <taxon>Lysobacter</taxon>
    </lineage>
</organism>
<dbReference type="EMBL" id="CP071517">
    <property type="protein sequence ID" value="QSX74544.1"/>
    <property type="molecule type" value="Genomic_DNA"/>
</dbReference>
<dbReference type="RefSeq" id="WP_200609154.1">
    <property type="nucleotide sequence ID" value="NZ_CP071517.1"/>
</dbReference>
<sequence length="118" mass="12711">MSLQIALVFALAAGITAEPSLCSGVESKIEPDMRILESDISHEKAIAAADQLRGMIESDELGGEFHFAALNQLKIIQGHVLLTQAHSDRRELGPSSAEAGDSTRALCGWLGKEGFWYD</sequence>
<name>A0ABX7R902_9GAMM</name>
<proteinExistence type="predicted"/>
<accession>A0ABX7R902</accession>
<evidence type="ECO:0000313" key="1">
    <source>
        <dbReference type="EMBL" id="QSX74544.1"/>
    </source>
</evidence>
<dbReference type="Proteomes" id="UP000663400">
    <property type="component" value="Chromosome"/>
</dbReference>
<evidence type="ECO:0000313" key="2">
    <source>
        <dbReference type="Proteomes" id="UP000663400"/>
    </source>
</evidence>